<organism evidence="4 5">
    <name type="scientific">Candidatus Hakubella thermalkaliphila</name>
    <dbReference type="NCBI Taxonomy" id="2754717"/>
    <lineage>
        <taxon>Bacteria</taxon>
        <taxon>Bacillati</taxon>
        <taxon>Actinomycetota</taxon>
        <taxon>Actinomycetota incertae sedis</taxon>
        <taxon>Candidatus Hakubellales</taxon>
        <taxon>Candidatus Hakubellaceae</taxon>
        <taxon>Candidatus Hakubella</taxon>
    </lineage>
</organism>
<comment type="caution">
    <text evidence="4">The sequence shown here is derived from an EMBL/GenBank/DDBJ whole genome shotgun (WGS) entry which is preliminary data.</text>
</comment>
<dbReference type="EMBL" id="BLRZ01000128">
    <property type="protein sequence ID" value="GFP30946.1"/>
    <property type="molecule type" value="Genomic_DNA"/>
</dbReference>
<dbReference type="GO" id="GO:0051603">
    <property type="term" value="P:proteolysis involved in protein catabolic process"/>
    <property type="evidence" value="ECO:0007669"/>
    <property type="project" value="InterPro"/>
</dbReference>
<dbReference type="GO" id="GO:0005839">
    <property type="term" value="C:proteasome core complex"/>
    <property type="evidence" value="ECO:0007669"/>
    <property type="project" value="InterPro"/>
</dbReference>
<dbReference type="InterPro" id="IPR029055">
    <property type="entry name" value="Ntn_hydrolases_N"/>
</dbReference>
<evidence type="ECO:0000256" key="3">
    <source>
        <dbReference type="ARBA" id="ARBA00022801"/>
    </source>
</evidence>
<keyword evidence="4" id="KW-0647">Proteasome</keyword>
<gene>
    <name evidence="4" type="ORF">HKBW3S34_01865</name>
</gene>
<dbReference type="GO" id="GO:0008233">
    <property type="term" value="F:peptidase activity"/>
    <property type="evidence" value="ECO:0007669"/>
    <property type="project" value="UniProtKB-KW"/>
</dbReference>
<evidence type="ECO:0000256" key="2">
    <source>
        <dbReference type="ARBA" id="ARBA00022670"/>
    </source>
</evidence>
<feature type="non-terminal residue" evidence="4">
    <location>
        <position position="1"/>
    </location>
</feature>
<keyword evidence="1" id="KW-0963">Cytoplasm</keyword>
<name>A0A6V8PJ13_9ACTN</name>
<keyword evidence="2" id="KW-0645">Protease</keyword>
<evidence type="ECO:0000313" key="4">
    <source>
        <dbReference type="EMBL" id="GFP30946.1"/>
    </source>
</evidence>
<dbReference type="PANTHER" id="PTHR32194">
    <property type="entry name" value="METALLOPROTEASE TLDD"/>
    <property type="match status" value="1"/>
</dbReference>
<keyword evidence="5" id="KW-1185">Reference proteome</keyword>
<dbReference type="GO" id="GO:0005737">
    <property type="term" value="C:cytoplasm"/>
    <property type="evidence" value="ECO:0007669"/>
    <property type="project" value="TreeGrafter"/>
</dbReference>
<reference evidence="4 5" key="1">
    <citation type="journal article" date="2020" name="Front. Microbiol.">
        <title>Single-cell genomics of novel Actinobacteria with the Wood-Ljungdahl pathway discovered in a serpentinizing system.</title>
        <authorList>
            <person name="Merino N."/>
            <person name="Kawai M."/>
            <person name="Boyd E.S."/>
            <person name="Colman D.R."/>
            <person name="McGlynn S.E."/>
            <person name="Nealson K.H."/>
            <person name="Kurokawa K."/>
            <person name="Hongoh Y."/>
        </authorList>
    </citation>
    <scope>NUCLEOTIDE SEQUENCE [LARGE SCALE GENOMIC DNA]</scope>
    <source>
        <strain evidence="4 5">S34</strain>
    </source>
</reference>
<dbReference type="Proteomes" id="UP000588083">
    <property type="component" value="Unassembled WGS sequence"/>
</dbReference>
<keyword evidence="3" id="KW-0378">Hydrolase</keyword>
<dbReference type="AlphaFoldDB" id="A0A6V8PJ13"/>
<dbReference type="Gene3D" id="3.60.20.10">
    <property type="entry name" value="Glutamine Phosphoribosylpyrophosphate, subunit 1, domain 1"/>
    <property type="match status" value="1"/>
</dbReference>
<evidence type="ECO:0000313" key="5">
    <source>
        <dbReference type="Proteomes" id="UP000588083"/>
    </source>
</evidence>
<dbReference type="SUPFAM" id="SSF56235">
    <property type="entry name" value="N-terminal nucleophile aminohydrolases (Ntn hydrolases)"/>
    <property type="match status" value="1"/>
</dbReference>
<evidence type="ECO:0000256" key="1">
    <source>
        <dbReference type="ARBA" id="ARBA00022490"/>
    </source>
</evidence>
<dbReference type="CDD" id="cd01906">
    <property type="entry name" value="proteasome_protease_HslV"/>
    <property type="match status" value="1"/>
</dbReference>
<proteinExistence type="predicted"/>
<protein>
    <submittedName>
        <fullName evidence="4">Proteasome beta subunit</fullName>
    </submittedName>
</protein>
<dbReference type="PANTHER" id="PTHR32194:SF0">
    <property type="entry name" value="ATP-DEPENDENT PROTEASE SUBUNIT HSLV"/>
    <property type="match status" value="1"/>
</dbReference>
<dbReference type="InterPro" id="IPR023333">
    <property type="entry name" value="Proteasome_suB-type"/>
</dbReference>
<dbReference type="Pfam" id="PF00227">
    <property type="entry name" value="Proteasome"/>
    <property type="match status" value="1"/>
</dbReference>
<accession>A0A6V8PJ13</accession>
<dbReference type="InterPro" id="IPR001353">
    <property type="entry name" value="Proteasome_sua/b"/>
</dbReference>
<sequence>LHDFRGVVAVGGSRSEKMPLETTILALKYKDGVIMAGDRMATEGYQVSHRHIEKIYRTDDFSAIAISGAAGPSIEMARLFQTEMEHYEKVEGEGLSLEGKANKLAQMIRQNLSAAIQGLVVIPIFAGYEEQKGTFRSQKIIEI</sequence>